<name>A0ABR4AG10_9LECA</name>
<sequence length="202" mass="22501">MKLIFPNLLAPLLFNIPRAPLLASPDSRIALLPPRHQQFAVKGVHFPQSTNTINLYDDYGPVPGDSPVRYNGDFSTSLFAIETLDMYPNPCVIESYCGVKLRGTFASNITNAHLSVNITTHFYSDNRTGGMRIEDAFKGWADVVQDGKKQDVPRKGRATVEATTAILGGWVPEANYTVAVRVHADEGLVWDLWTEFEMKMKD</sequence>
<reference evidence="1 2" key="1">
    <citation type="submission" date="2024-09" db="EMBL/GenBank/DDBJ databases">
        <title>Rethinking Asexuality: The Enigmatic Case of Functional Sexual Genes in Lepraria (Stereocaulaceae).</title>
        <authorList>
            <person name="Doellman M."/>
            <person name="Sun Y."/>
            <person name="Barcenas-Pena A."/>
            <person name="Lumbsch H.T."/>
            <person name="Grewe F."/>
        </authorList>
    </citation>
    <scope>NUCLEOTIDE SEQUENCE [LARGE SCALE GENOMIC DNA]</scope>
    <source>
        <strain evidence="1 2">Mercado 3170</strain>
    </source>
</reference>
<comment type="caution">
    <text evidence="1">The sequence shown here is derived from an EMBL/GenBank/DDBJ whole genome shotgun (WGS) entry which is preliminary data.</text>
</comment>
<dbReference type="Proteomes" id="UP001590950">
    <property type="component" value="Unassembled WGS sequence"/>
</dbReference>
<keyword evidence="2" id="KW-1185">Reference proteome</keyword>
<gene>
    <name evidence="1" type="ORF">N7G274_003534</name>
</gene>
<accession>A0ABR4AG10</accession>
<evidence type="ECO:0000313" key="1">
    <source>
        <dbReference type="EMBL" id="KAL2044013.1"/>
    </source>
</evidence>
<dbReference type="EMBL" id="JBEFKJ010000010">
    <property type="protein sequence ID" value="KAL2044013.1"/>
    <property type="molecule type" value="Genomic_DNA"/>
</dbReference>
<proteinExistence type="predicted"/>
<organism evidence="1 2">
    <name type="scientific">Stereocaulon virgatum</name>
    <dbReference type="NCBI Taxonomy" id="373712"/>
    <lineage>
        <taxon>Eukaryota</taxon>
        <taxon>Fungi</taxon>
        <taxon>Dikarya</taxon>
        <taxon>Ascomycota</taxon>
        <taxon>Pezizomycotina</taxon>
        <taxon>Lecanoromycetes</taxon>
        <taxon>OSLEUM clade</taxon>
        <taxon>Lecanoromycetidae</taxon>
        <taxon>Lecanorales</taxon>
        <taxon>Lecanorineae</taxon>
        <taxon>Stereocaulaceae</taxon>
        <taxon>Stereocaulon</taxon>
    </lineage>
</organism>
<evidence type="ECO:0000313" key="2">
    <source>
        <dbReference type="Proteomes" id="UP001590950"/>
    </source>
</evidence>
<protein>
    <submittedName>
        <fullName evidence="1">Uncharacterized protein</fullName>
    </submittedName>
</protein>